<reference evidence="3" key="1">
    <citation type="submission" date="2021-01" db="EMBL/GenBank/DDBJ databases">
        <authorList>
            <consortium name="Genoscope - CEA"/>
            <person name="William W."/>
        </authorList>
    </citation>
    <scope>NUCLEOTIDE SEQUENCE</scope>
</reference>
<name>A0A8S1M4J6_9CILI</name>
<evidence type="ECO:0000259" key="2">
    <source>
        <dbReference type="Pfam" id="PF01918"/>
    </source>
</evidence>
<feature type="compositionally biased region" description="Basic and acidic residues" evidence="1">
    <location>
        <begin position="261"/>
        <end position="276"/>
    </location>
</feature>
<keyword evidence="4" id="KW-1185">Reference proteome</keyword>
<dbReference type="GO" id="GO:0003676">
    <property type="term" value="F:nucleic acid binding"/>
    <property type="evidence" value="ECO:0007669"/>
    <property type="project" value="InterPro"/>
</dbReference>
<evidence type="ECO:0000313" key="4">
    <source>
        <dbReference type="Proteomes" id="UP000692954"/>
    </source>
</evidence>
<organism evidence="3 4">
    <name type="scientific">Paramecium sonneborni</name>
    <dbReference type="NCBI Taxonomy" id="65129"/>
    <lineage>
        <taxon>Eukaryota</taxon>
        <taxon>Sar</taxon>
        <taxon>Alveolata</taxon>
        <taxon>Ciliophora</taxon>
        <taxon>Intramacronucleata</taxon>
        <taxon>Oligohymenophorea</taxon>
        <taxon>Peniculida</taxon>
        <taxon>Parameciidae</taxon>
        <taxon>Paramecium</taxon>
    </lineage>
</organism>
<dbReference type="AlphaFoldDB" id="A0A8S1M4J6"/>
<evidence type="ECO:0000256" key="1">
    <source>
        <dbReference type="SAM" id="MobiDB-lite"/>
    </source>
</evidence>
<evidence type="ECO:0000313" key="3">
    <source>
        <dbReference type="EMBL" id="CAD8070094.1"/>
    </source>
</evidence>
<dbReference type="Proteomes" id="UP000692954">
    <property type="component" value="Unassembled WGS sequence"/>
</dbReference>
<dbReference type="OrthoDB" id="310412at2759"/>
<gene>
    <name evidence="3" type="ORF">PSON_ATCC_30995.1.T0260213</name>
</gene>
<comment type="caution">
    <text evidence="3">The sequence shown here is derived from an EMBL/GenBank/DDBJ whole genome shotgun (WGS) entry which is preliminary data.</text>
</comment>
<dbReference type="EMBL" id="CAJJDN010000026">
    <property type="protein sequence ID" value="CAD8070094.1"/>
    <property type="molecule type" value="Genomic_DNA"/>
</dbReference>
<feature type="region of interest" description="Disordered" evidence="1">
    <location>
        <begin position="153"/>
        <end position="196"/>
    </location>
</feature>
<accession>A0A8S1M4J6</accession>
<proteinExistence type="predicted"/>
<protein>
    <recommendedName>
        <fullName evidence="2">DNA/RNA-binding protein Alba-like domain-containing protein</fullName>
    </recommendedName>
</protein>
<feature type="domain" description="DNA/RNA-binding protein Alba-like" evidence="2">
    <location>
        <begin position="17"/>
        <end position="75"/>
    </location>
</feature>
<dbReference type="Pfam" id="PF01918">
    <property type="entry name" value="Alba"/>
    <property type="match status" value="1"/>
</dbReference>
<dbReference type="InterPro" id="IPR002775">
    <property type="entry name" value="DNA/RNA-bd_Alba-like"/>
</dbReference>
<feature type="region of interest" description="Disordered" evidence="1">
    <location>
        <begin position="261"/>
        <end position="292"/>
    </location>
</feature>
<sequence>MLKERFDIMVKGKSTQDQIASYLVQVVLGLRDKENTQQSIRLLGCGQAIHHTILVAEIIRSRIQGLYSISEIESKQSQINNNNDQQQQDQFFNPAIRITLTMNPTEDEKLMPGFQEPNEVKDDKNIELFDYVMMYIRNLYHWRRGVQVDNRDNRYNRYNRDNRDNRDSRNNRDNRDNRDNKNQRFNNRDIKSSGDYNKEKIQTFNNNQESHDNIDKSDNWNKNREQFQQTQSQGVLKVRGRMRDNNRNDRNYIPQRRNYEQKNQDQEFQKRDENQIKRGQIRTRGGIQKSQN</sequence>